<feature type="transmembrane region" description="Helical" evidence="6">
    <location>
        <begin position="302"/>
        <end position="320"/>
    </location>
</feature>
<feature type="transmembrane region" description="Helical" evidence="6">
    <location>
        <begin position="617"/>
        <end position="638"/>
    </location>
</feature>
<dbReference type="PANTHER" id="PTHR31645:SF0">
    <property type="entry name" value="OLIGOPEPTIDE TRANSPORTER YGL114W-RELATED"/>
    <property type="match status" value="1"/>
</dbReference>
<feature type="transmembrane region" description="Helical" evidence="6">
    <location>
        <begin position="412"/>
        <end position="432"/>
    </location>
</feature>
<proteinExistence type="predicted"/>
<evidence type="ECO:0000256" key="1">
    <source>
        <dbReference type="ARBA" id="ARBA00004141"/>
    </source>
</evidence>
<dbReference type="PANTHER" id="PTHR31645">
    <property type="entry name" value="OLIGOPEPTIDE TRANSPORTER YGL114W-RELATED"/>
    <property type="match status" value="1"/>
</dbReference>
<accession>A0ABT8R829</accession>
<feature type="transmembrane region" description="Helical" evidence="6">
    <location>
        <begin position="439"/>
        <end position="459"/>
    </location>
</feature>
<dbReference type="Pfam" id="PF03169">
    <property type="entry name" value="OPT"/>
    <property type="match status" value="2"/>
</dbReference>
<dbReference type="RefSeq" id="WP_302039053.1">
    <property type="nucleotide sequence ID" value="NZ_JAUKPO010000010.1"/>
</dbReference>
<dbReference type="EMBL" id="JAUKPO010000010">
    <property type="protein sequence ID" value="MDO1448252.1"/>
    <property type="molecule type" value="Genomic_DNA"/>
</dbReference>
<sequence length="770" mass="82001">MTTNPFLANFRPYISASVKTMRELTPVPLIVGTLLGIVFGASSLYLVLKVGLTVSASIPVAVISITLFRVLSKLGLRDATILEHNIVQTAGSAGESIAFGVGVTMPAIMILGFDLEFWRVTMVAIMGGLLGILMMIPLRRALIKDQHGYLKYPEGTACAEVLKAGANEESRKMSIEAEKIMTDDKVNSGGKVIGIGFGLGFLFNTLMQVFKSWKDVPGKEFGAPFQGGSISLENNPALLGVGYIIGPKIAGIMFSGGALAYLVLIPMIKFFGAGVPEPVTPATGLLIRDMALEGKDSIQSTYILYIGAGAVAAGGIISLFRSLPVIIHGIRSGIADFRLGNKNTVQEELPRTDQDLSMKWVVGGILALMIVIAIVPTLKMNILGAILIILFGFLFVTVSSRLTGEIGSSSNPISGMTVATLLLTCLVFLLLGWTQPDPYFVTALSVGGIVCIAASNGGTTSQDLKTGFHVGGTPWRQQIAILTGALASALVLGPILISLNNASTVYVPVAAATFPTEFRVQASQLVQHEGEPKQEQVEDASLKDSNSYYVWHNTEANGETGRYLVNADGKPVYLVDPGINGTIRTRVDGTTVTKYNAPKATLMSYIIKGILSQELPWSLVLLGVMIAVVLELSGIPSLAFAVGLYLPIAVSAPIFVGGLVRWMVDKDLIRKLQGRNLTEEEVIAETDKSPGVLLASGYIAGGALAGIMVALATEFLSGTMASFTSWSEAYNPFYAGNHSDWLALLPFLVLVVLLYYAGLERIFQGKSSRH</sequence>
<feature type="transmembrane region" description="Helical" evidence="6">
    <location>
        <begin position="27"/>
        <end position="48"/>
    </location>
</feature>
<feature type="transmembrane region" description="Helical" evidence="6">
    <location>
        <begin position="241"/>
        <end position="264"/>
    </location>
</feature>
<feature type="transmembrane region" description="Helical" evidence="6">
    <location>
        <begin position="382"/>
        <end position="400"/>
    </location>
</feature>
<feature type="transmembrane region" description="Helical" evidence="6">
    <location>
        <begin position="357"/>
        <end position="375"/>
    </location>
</feature>
<feature type="transmembrane region" description="Helical" evidence="6">
    <location>
        <begin position="117"/>
        <end position="136"/>
    </location>
</feature>
<dbReference type="NCBIfam" id="TIGR00733">
    <property type="entry name" value="OPT family oligopeptide transporter"/>
    <property type="match status" value="1"/>
</dbReference>
<evidence type="ECO:0000256" key="4">
    <source>
        <dbReference type="ARBA" id="ARBA00022989"/>
    </source>
</evidence>
<feature type="transmembrane region" description="Helical" evidence="6">
    <location>
        <begin position="479"/>
        <end position="499"/>
    </location>
</feature>
<keyword evidence="3 6" id="KW-0812">Transmembrane</keyword>
<keyword evidence="2" id="KW-0813">Transport</keyword>
<feature type="transmembrane region" description="Helical" evidence="6">
    <location>
        <begin position="698"/>
        <end position="721"/>
    </location>
</feature>
<evidence type="ECO:0000256" key="6">
    <source>
        <dbReference type="SAM" id="Phobius"/>
    </source>
</evidence>
<dbReference type="NCBIfam" id="TIGR00728">
    <property type="entry name" value="OPT_sfam"/>
    <property type="match status" value="1"/>
</dbReference>
<keyword evidence="5 6" id="KW-0472">Membrane</keyword>
<evidence type="ECO:0000256" key="3">
    <source>
        <dbReference type="ARBA" id="ARBA00022692"/>
    </source>
</evidence>
<reference evidence="7" key="1">
    <citation type="submission" date="2023-07" db="EMBL/GenBank/DDBJ databases">
        <title>The genome sequence of Rhodocytophaga aerolata KACC 12507.</title>
        <authorList>
            <person name="Zhang X."/>
        </authorList>
    </citation>
    <scope>NUCLEOTIDE SEQUENCE</scope>
    <source>
        <strain evidence="7">KACC 12507</strain>
    </source>
</reference>
<evidence type="ECO:0000256" key="2">
    <source>
        <dbReference type="ARBA" id="ARBA00022448"/>
    </source>
</evidence>
<dbReference type="InterPro" id="IPR004814">
    <property type="entry name" value="Oligopep_transpt"/>
</dbReference>
<gene>
    <name evidence="7" type="ORF">Q0590_18400</name>
</gene>
<keyword evidence="4 6" id="KW-1133">Transmembrane helix</keyword>
<evidence type="ECO:0000313" key="8">
    <source>
        <dbReference type="Proteomes" id="UP001168528"/>
    </source>
</evidence>
<feature type="transmembrane region" description="Helical" evidence="6">
    <location>
        <begin position="644"/>
        <end position="664"/>
    </location>
</feature>
<dbReference type="InterPro" id="IPR045035">
    <property type="entry name" value="YSL-like"/>
</dbReference>
<protein>
    <submittedName>
        <fullName evidence="7">Oligopeptide transporter, OPT family</fullName>
    </submittedName>
</protein>
<keyword evidence="8" id="KW-1185">Reference proteome</keyword>
<feature type="transmembrane region" description="Helical" evidence="6">
    <location>
        <begin position="54"/>
        <end position="72"/>
    </location>
</feature>
<comment type="subcellular location">
    <subcellularLocation>
        <location evidence="1">Membrane</location>
        <topology evidence="1">Multi-pass membrane protein</topology>
    </subcellularLocation>
</comment>
<dbReference type="Proteomes" id="UP001168528">
    <property type="component" value="Unassembled WGS sequence"/>
</dbReference>
<organism evidence="7 8">
    <name type="scientific">Rhodocytophaga aerolata</name>
    <dbReference type="NCBI Taxonomy" id="455078"/>
    <lineage>
        <taxon>Bacteria</taxon>
        <taxon>Pseudomonadati</taxon>
        <taxon>Bacteroidota</taxon>
        <taxon>Cytophagia</taxon>
        <taxon>Cytophagales</taxon>
        <taxon>Rhodocytophagaceae</taxon>
        <taxon>Rhodocytophaga</taxon>
    </lineage>
</organism>
<name>A0ABT8R829_9BACT</name>
<feature type="transmembrane region" description="Helical" evidence="6">
    <location>
        <begin position="192"/>
        <end position="210"/>
    </location>
</feature>
<feature type="transmembrane region" description="Helical" evidence="6">
    <location>
        <begin position="741"/>
        <end position="759"/>
    </location>
</feature>
<evidence type="ECO:0000256" key="5">
    <source>
        <dbReference type="ARBA" id="ARBA00023136"/>
    </source>
</evidence>
<evidence type="ECO:0000313" key="7">
    <source>
        <dbReference type="EMBL" id="MDO1448252.1"/>
    </source>
</evidence>
<dbReference type="InterPro" id="IPR004813">
    <property type="entry name" value="OPT"/>
</dbReference>
<comment type="caution">
    <text evidence="7">The sequence shown here is derived from an EMBL/GenBank/DDBJ whole genome shotgun (WGS) entry which is preliminary data.</text>
</comment>
<feature type="transmembrane region" description="Helical" evidence="6">
    <location>
        <begin position="93"/>
        <end position="111"/>
    </location>
</feature>